<evidence type="ECO:0000256" key="5">
    <source>
        <dbReference type="ARBA" id="ARBA00023136"/>
    </source>
</evidence>
<gene>
    <name evidence="7" type="ORF">PENTCL1PPCAC_16179</name>
</gene>
<evidence type="ECO:0000313" key="7">
    <source>
        <dbReference type="EMBL" id="GMS94004.1"/>
    </source>
</evidence>
<accession>A0AAV5TI43</accession>
<keyword evidence="8" id="KW-1185">Reference proteome</keyword>
<dbReference type="InterPro" id="IPR019421">
    <property type="entry name" value="7TM_GPCR_serpentine_rcpt_Srd"/>
</dbReference>
<evidence type="ECO:0000256" key="3">
    <source>
        <dbReference type="ARBA" id="ARBA00022692"/>
    </source>
</evidence>
<organism evidence="7 8">
    <name type="scientific">Pristionchus entomophagus</name>
    <dbReference type="NCBI Taxonomy" id="358040"/>
    <lineage>
        <taxon>Eukaryota</taxon>
        <taxon>Metazoa</taxon>
        <taxon>Ecdysozoa</taxon>
        <taxon>Nematoda</taxon>
        <taxon>Chromadorea</taxon>
        <taxon>Rhabditida</taxon>
        <taxon>Rhabditina</taxon>
        <taxon>Diplogasteromorpha</taxon>
        <taxon>Diplogasteroidea</taxon>
        <taxon>Neodiplogasteridae</taxon>
        <taxon>Pristionchus</taxon>
    </lineage>
</organism>
<dbReference type="PANTHER" id="PTHR22945:SF40">
    <property type="entry name" value="SERPENTINE RECEPTOR, CLASS D (DELTA)-RELATED"/>
    <property type="match status" value="1"/>
</dbReference>
<feature type="transmembrane region" description="Helical" evidence="6">
    <location>
        <begin position="51"/>
        <end position="70"/>
    </location>
</feature>
<keyword evidence="4 6" id="KW-1133">Transmembrane helix</keyword>
<evidence type="ECO:0000256" key="6">
    <source>
        <dbReference type="SAM" id="Phobius"/>
    </source>
</evidence>
<name>A0AAV5TI43_9BILA</name>
<dbReference type="EMBL" id="BTSX01000004">
    <property type="protein sequence ID" value="GMS94004.1"/>
    <property type="molecule type" value="Genomic_DNA"/>
</dbReference>
<feature type="transmembrane region" description="Helical" evidence="6">
    <location>
        <begin position="20"/>
        <end position="39"/>
    </location>
</feature>
<proteinExistence type="inferred from homology"/>
<dbReference type="AlphaFoldDB" id="A0AAV5TI43"/>
<dbReference type="Pfam" id="PF10317">
    <property type="entry name" value="7TM_GPCR_Srd"/>
    <property type="match status" value="1"/>
</dbReference>
<reference evidence="7" key="1">
    <citation type="submission" date="2023-10" db="EMBL/GenBank/DDBJ databases">
        <title>Genome assembly of Pristionchus species.</title>
        <authorList>
            <person name="Yoshida K."/>
            <person name="Sommer R.J."/>
        </authorList>
    </citation>
    <scope>NUCLEOTIDE SEQUENCE</scope>
    <source>
        <strain evidence="7">RS0144</strain>
    </source>
</reference>
<evidence type="ECO:0000256" key="4">
    <source>
        <dbReference type="ARBA" id="ARBA00022989"/>
    </source>
</evidence>
<dbReference type="Proteomes" id="UP001432027">
    <property type="component" value="Unassembled WGS sequence"/>
</dbReference>
<comment type="similarity">
    <text evidence="2">Belongs to the nematode receptor-like protein srd family.</text>
</comment>
<evidence type="ECO:0008006" key="9">
    <source>
        <dbReference type="Google" id="ProtNLM"/>
    </source>
</evidence>
<keyword evidence="5 6" id="KW-0472">Membrane</keyword>
<sequence>MPFLPSPLPDHDLATLIHHSIVDGLAVILNILLLIAVILRSPNSLRSYKVLLINSAIIDLLSSSTMLVLMPRSFLIKLIFDNKVSSAIVSTLSFWRPSRNLFFSSQLPLAIGFIFSDGQLQVTRLWSLRVCLYPFRI</sequence>
<evidence type="ECO:0000313" key="8">
    <source>
        <dbReference type="Proteomes" id="UP001432027"/>
    </source>
</evidence>
<dbReference type="PANTHER" id="PTHR22945">
    <property type="entry name" value="SERPENTINE RECEPTOR, CLASS D DELTA"/>
    <property type="match status" value="1"/>
</dbReference>
<evidence type="ECO:0000256" key="1">
    <source>
        <dbReference type="ARBA" id="ARBA00004141"/>
    </source>
</evidence>
<keyword evidence="3 6" id="KW-0812">Transmembrane</keyword>
<dbReference type="GO" id="GO:0016020">
    <property type="term" value="C:membrane"/>
    <property type="evidence" value="ECO:0007669"/>
    <property type="project" value="UniProtKB-SubCell"/>
</dbReference>
<dbReference type="InterPro" id="IPR050920">
    <property type="entry name" value="Nematode_rcpt-like_delta"/>
</dbReference>
<comment type="caution">
    <text evidence="7">The sequence shown here is derived from an EMBL/GenBank/DDBJ whole genome shotgun (WGS) entry which is preliminary data.</text>
</comment>
<evidence type="ECO:0000256" key="2">
    <source>
        <dbReference type="ARBA" id="ARBA00009166"/>
    </source>
</evidence>
<comment type="subcellular location">
    <subcellularLocation>
        <location evidence="1">Membrane</location>
        <topology evidence="1">Multi-pass membrane protein</topology>
    </subcellularLocation>
</comment>
<protein>
    <recommendedName>
        <fullName evidence="9">G protein-coupled receptor</fullName>
    </recommendedName>
</protein>